<dbReference type="Proteomes" id="UP000184330">
    <property type="component" value="Unassembled WGS sequence"/>
</dbReference>
<dbReference type="AlphaFoldDB" id="A0A1L7XDJ3"/>
<keyword evidence="3" id="KW-1185">Reference proteome</keyword>
<evidence type="ECO:0000256" key="1">
    <source>
        <dbReference type="SAM" id="SignalP"/>
    </source>
</evidence>
<feature type="signal peptide" evidence="1">
    <location>
        <begin position="1"/>
        <end position="17"/>
    </location>
</feature>
<dbReference type="STRING" id="576137.A0A1L7XDJ3"/>
<reference evidence="2 3" key="1">
    <citation type="submission" date="2016-03" db="EMBL/GenBank/DDBJ databases">
        <authorList>
            <person name="Ploux O."/>
        </authorList>
    </citation>
    <scope>NUCLEOTIDE SEQUENCE [LARGE SCALE GENOMIC DNA]</scope>
    <source>
        <strain evidence="2 3">UAMH 11012</strain>
    </source>
</reference>
<proteinExistence type="predicted"/>
<sequence length="178" mass="18862">MQFSTLFLAVFPALALAAPATLPKRQFPAQPNTNEDITMAAAAWFQDTFFVSTFFDYAVSTSPNPPFNLGANAAQALSAELDELNHKTILDNFFVNTTTPNPDVVNAYNVLVTQGNFQQVVIGLADIATTGNLANVMTISTNRCAFVLPAIDVYFNAVAAATGQSLPLAARPLACGGV</sequence>
<dbReference type="EMBL" id="FJOG01000022">
    <property type="protein sequence ID" value="CZR63083.1"/>
    <property type="molecule type" value="Genomic_DNA"/>
</dbReference>
<protein>
    <submittedName>
        <fullName evidence="2">Uncharacterized protein</fullName>
    </submittedName>
</protein>
<name>A0A1L7XDJ3_9HELO</name>
<keyword evidence="1" id="KW-0732">Signal</keyword>
<evidence type="ECO:0000313" key="3">
    <source>
        <dbReference type="Proteomes" id="UP000184330"/>
    </source>
</evidence>
<dbReference type="OrthoDB" id="3524936at2759"/>
<feature type="chain" id="PRO_5012318242" evidence="1">
    <location>
        <begin position="18"/>
        <end position="178"/>
    </location>
</feature>
<accession>A0A1L7XDJ3</accession>
<evidence type="ECO:0000313" key="2">
    <source>
        <dbReference type="EMBL" id="CZR63083.1"/>
    </source>
</evidence>
<gene>
    <name evidence="2" type="ORF">PAC_12980</name>
</gene>
<organism evidence="2 3">
    <name type="scientific">Phialocephala subalpina</name>
    <dbReference type="NCBI Taxonomy" id="576137"/>
    <lineage>
        <taxon>Eukaryota</taxon>
        <taxon>Fungi</taxon>
        <taxon>Dikarya</taxon>
        <taxon>Ascomycota</taxon>
        <taxon>Pezizomycotina</taxon>
        <taxon>Leotiomycetes</taxon>
        <taxon>Helotiales</taxon>
        <taxon>Mollisiaceae</taxon>
        <taxon>Phialocephala</taxon>
        <taxon>Phialocephala fortinii species complex</taxon>
    </lineage>
</organism>